<accession>A0A0C3B5T4</accession>
<reference evidence="2" key="2">
    <citation type="submission" date="2015-01" db="EMBL/GenBank/DDBJ databases">
        <title>Evolutionary Origins and Diversification of the Mycorrhizal Mutualists.</title>
        <authorList>
            <consortium name="DOE Joint Genome Institute"/>
            <consortium name="Mycorrhizal Genomics Consortium"/>
            <person name="Kohler A."/>
            <person name="Kuo A."/>
            <person name="Nagy L.G."/>
            <person name="Floudas D."/>
            <person name="Copeland A."/>
            <person name="Barry K.W."/>
            <person name="Cichocki N."/>
            <person name="Veneault-Fourrey C."/>
            <person name="LaButti K."/>
            <person name="Lindquist E.A."/>
            <person name="Lipzen A."/>
            <person name="Lundell T."/>
            <person name="Morin E."/>
            <person name="Murat C."/>
            <person name="Riley R."/>
            <person name="Ohm R."/>
            <person name="Sun H."/>
            <person name="Tunlid A."/>
            <person name="Henrissat B."/>
            <person name="Grigoriev I.V."/>
            <person name="Hibbett D.S."/>
            <person name="Martin F."/>
        </authorList>
    </citation>
    <scope>NUCLEOTIDE SEQUENCE [LARGE SCALE GENOMIC DNA]</scope>
    <source>
        <strain evidence="2">F 1598</strain>
    </source>
</reference>
<keyword evidence="2" id="KW-1185">Reference proteome</keyword>
<proteinExistence type="predicted"/>
<dbReference type="Proteomes" id="UP000054166">
    <property type="component" value="Unassembled WGS sequence"/>
</dbReference>
<dbReference type="EMBL" id="KN833118">
    <property type="protein sequence ID" value="KIM72622.1"/>
    <property type="molecule type" value="Genomic_DNA"/>
</dbReference>
<dbReference type="HOGENOM" id="CLU_3015028_0_0_1"/>
<evidence type="ECO:0000313" key="1">
    <source>
        <dbReference type="EMBL" id="KIM72622.1"/>
    </source>
</evidence>
<name>A0A0C3B5T4_PILCF</name>
<dbReference type="AlphaFoldDB" id="A0A0C3B5T4"/>
<gene>
    <name evidence="1" type="ORF">PILCRDRAFT_829652</name>
</gene>
<protein>
    <submittedName>
        <fullName evidence="1">Uncharacterized protein</fullName>
    </submittedName>
</protein>
<organism evidence="1 2">
    <name type="scientific">Piloderma croceum (strain F 1598)</name>
    <dbReference type="NCBI Taxonomy" id="765440"/>
    <lineage>
        <taxon>Eukaryota</taxon>
        <taxon>Fungi</taxon>
        <taxon>Dikarya</taxon>
        <taxon>Basidiomycota</taxon>
        <taxon>Agaricomycotina</taxon>
        <taxon>Agaricomycetes</taxon>
        <taxon>Agaricomycetidae</taxon>
        <taxon>Atheliales</taxon>
        <taxon>Atheliaceae</taxon>
        <taxon>Piloderma</taxon>
    </lineage>
</organism>
<reference evidence="1 2" key="1">
    <citation type="submission" date="2014-04" db="EMBL/GenBank/DDBJ databases">
        <authorList>
            <consortium name="DOE Joint Genome Institute"/>
            <person name="Kuo A."/>
            <person name="Tarkka M."/>
            <person name="Buscot F."/>
            <person name="Kohler A."/>
            <person name="Nagy L.G."/>
            <person name="Floudas D."/>
            <person name="Copeland A."/>
            <person name="Barry K.W."/>
            <person name="Cichocki N."/>
            <person name="Veneault-Fourrey C."/>
            <person name="LaButti K."/>
            <person name="Lindquist E.A."/>
            <person name="Lipzen A."/>
            <person name="Lundell T."/>
            <person name="Morin E."/>
            <person name="Murat C."/>
            <person name="Sun H."/>
            <person name="Tunlid A."/>
            <person name="Henrissat B."/>
            <person name="Grigoriev I.V."/>
            <person name="Hibbett D.S."/>
            <person name="Martin F."/>
            <person name="Nordberg H.P."/>
            <person name="Cantor M.N."/>
            <person name="Hua S.X."/>
        </authorList>
    </citation>
    <scope>NUCLEOTIDE SEQUENCE [LARGE SCALE GENOMIC DNA]</scope>
    <source>
        <strain evidence="1 2">F 1598</strain>
    </source>
</reference>
<dbReference type="InParanoid" id="A0A0C3B5T4"/>
<evidence type="ECO:0000313" key="2">
    <source>
        <dbReference type="Proteomes" id="UP000054166"/>
    </source>
</evidence>
<sequence length="56" mass="6158">MAAYSKMLGAQEFTFFCPWWVTHSFGLGEGGGTEHQGCCCMSRRPTDVPKSLQEVG</sequence>